<dbReference type="Pfam" id="PF00005">
    <property type="entry name" value="ABC_tran"/>
    <property type="match status" value="1"/>
</dbReference>
<dbReference type="InterPro" id="IPR003593">
    <property type="entry name" value="AAA+_ATPase"/>
</dbReference>
<dbReference type="GO" id="GO:0005524">
    <property type="term" value="F:ATP binding"/>
    <property type="evidence" value="ECO:0007669"/>
    <property type="project" value="UniProtKB-KW"/>
</dbReference>
<sequence>MKKLSKRLILTGVEKKLGDLDHNITIQIPSFELRQKEIVAIVGSNGCGKSTMLDIIAMLCKPDKAEKFIICSDDSDVRDVQLLNEKDINKLRRNNIAYILQSGGLLEFLTLRQNISLVTRLKKGKQADFNEIVDSLGIEKLLNKKPLQLSGGQRQKGAVARALIQQPDIILADEPTSAMDSLSAVRLMENLTTRVRNSGSSLILVSHDSSLVQDFANRIYRFSVRQVNDETISTLHEEGNLGD</sequence>
<dbReference type="GeneID" id="69964640"/>
<dbReference type="InterPro" id="IPR027417">
    <property type="entry name" value="P-loop_NTPase"/>
</dbReference>
<dbReference type="GO" id="GO:0005886">
    <property type="term" value="C:plasma membrane"/>
    <property type="evidence" value="ECO:0007669"/>
    <property type="project" value="TreeGrafter"/>
</dbReference>
<evidence type="ECO:0000256" key="2">
    <source>
        <dbReference type="ARBA" id="ARBA00022840"/>
    </source>
</evidence>
<feature type="domain" description="ABC transporter" evidence="3">
    <location>
        <begin position="8"/>
        <end position="240"/>
    </location>
</feature>
<dbReference type="SUPFAM" id="SSF52540">
    <property type="entry name" value="P-loop containing nucleoside triphosphate hydrolases"/>
    <property type="match status" value="1"/>
</dbReference>
<dbReference type="RefSeq" id="WP_101770302.1">
    <property type="nucleotide sequence ID" value="NZ_BPPU01000001.1"/>
</dbReference>
<organism evidence="4 5">
    <name type="scientific">Photobacterium carnosum</name>
    <dbReference type="NCBI Taxonomy" id="2023717"/>
    <lineage>
        <taxon>Bacteria</taxon>
        <taxon>Pseudomonadati</taxon>
        <taxon>Pseudomonadota</taxon>
        <taxon>Gammaproteobacteria</taxon>
        <taxon>Vibrionales</taxon>
        <taxon>Vibrionaceae</taxon>
        <taxon>Photobacterium</taxon>
    </lineage>
</organism>
<name>A0A2N4UMD9_9GAMM</name>
<dbReference type="SMART" id="SM00382">
    <property type="entry name" value="AAA"/>
    <property type="match status" value="1"/>
</dbReference>
<dbReference type="Proteomes" id="UP000234420">
    <property type="component" value="Unassembled WGS sequence"/>
</dbReference>
<dbReference type="InterPro" id="IPR015854">
    <property type="entry name" value="ABC_transpr_LolD-like"/>
</dbReference>
<proteinExistence type="predicted"/>
<dbReference type="AlphaFoldDB" id="A0A2N4UMD9"/>
<dbReference type="InterPro" id="IPR003439">
    <property type="entry name" value="ABC_transporter-like_ATP-bd"/>
</dbReference>
<accession>A0A2N4UMD9</accession>
<evidence type="ECO:0000256" key="1">
    <source>
        <dbReference type="ARBA" id="ARBA00022741"/>
    </source>
</evidence>
<dbReference type="GO" id="GO:0016887">
    <property type="term" value="F:ATP hydrolysis activity"/>
    <property type="evidence" value="ECO:0007669"/>
    <property type="project" value="InterPro"/>
</dbReference>
<dbReference type="GO" id="GO:0022857">
    <property type="term" value="F:transmembrane transporter activity"/>
    <property type="evidence" value="ECO:0007669"/>
    <property type="project" value="TreeGrafter"/>
</dbReference>
<protein>
    <recommendedName>
        <fullName evidence="3">ABC transporter domain-containing protein</fullName>
    </recommendedName>
</protein>
<comment type="caution">
    <text evidence="4">The sequence shown here is derived from an EMBL/GenBank/DDBJ whole genome shotgun (WGS) entry which is preliminary data.</text>
</comment>
<dbReference type="PANTHER" id="PTHR24220:SF86">
    <property type="entry name" value="ABC TRANSPORTER ABCH.1"/>
    <property type="match status" value="1"/>
</dbReference>
<keyword evidence="1" id="KW-0547">Nucleotide-binding</keyword>
<gene>
    <name evidence="4" type="ORF">CIK00_19870</name>
</gene>
<dbReference type="PANTHER" id="PTHR24220">
    <property type="entry name" value="IMPORT ATP-BINDING PROTEIN"/>
    <property type="match status" value="1"/>
</dbReference>
<keyword evidence="2" id="KW-0067">ATP-binding</keyword>
<dbReference type="EMBL" id="NPIB01000037">
    <property type="protein sequence ID" value="PLC56180.1"/>
    <property type="molecule type" value="Genomic_DNA"/>
</dbReference>
<dbReference type="PROSITE" id="PS50893">
    <property type="entry name" value="ABC_TRANSPORTER_2"/>
    <property type="match status" value="1"/>
</dbReference>
<reference evidence="4 5" key="1">
    <citation type="journal article" date="2018" name="Syst. Appl. Microbiol.">
        <title>Photobacterium carnosum sp. nov., isolated from spoiled modified atmosphere packaged poultry meat.</title>
        <authorList>
            <person name="Hilgarth M."/>
            <person name="Fuertes S."/>
            <person name="Ehrmann M."/>
            <person name="Vogel R.F."/>
        </authorList>
    </citation>
    <scope>NUCLEOTIDE SEQUENCE [LARGE SCALE GENOMIC DNA]</scope>
    <source>
        <strain evidence="4 5">TMW 2.2021</strain>
    </source>
</reference>
<dbReference type="Gene3D" id="3.40.50.300">
    <property type="entry name" value="P-loop containing nucleotide triphosphate hydrolases"/>
    <property type="match status" value="1"/>
</dbReference>
<keyword evidence="5" id="KW-1185">Reference proteome</keyword>
<evidence type="ECO:0000313" key="4">
    <source>
        <dbReference type="EMBL" id="PLC56180.1"/>
    </source>
</evidence>
<evidence type="ECO:0000259" key="3">
    <source>
        <dbReference type="PROSITE" id="PS50893"/>
    </source>
</evidence>
<evidence type="ECO:0000313" key="5">
    <source>
        <dbReference type="Proteomes" id="UP000234420"/>
    </source>
</evidence>